<dbReference type="GO" id="GO:0003677">
    <property type="term" value="F:DNA binding"/>
    <property type="evidence" value="ECO:0007669"/>
    <property type="project" value="UniProtKB-UniRule"/>
</dbReference>
<dbReference type="GO" id="GO:0006351">
    <property type="term" value="P:DNA-templated transcription"/>
    <property type="evidence" value="ECO:0007669"/>
    <property type="project" value="UniProtKB-UniRule"/>
</dbReference>
<dbReference type="RefSeq" id="WP_067554952.1">
    <property type="nucleotide sequence ID" value="NZ_CAJTBG010000005.1"/>
</dbReference>
<dbReference type="SMART" id="SM00662">
    <property type="entry name" value="RPOLD"/>
    <property type="match status" value="1"/>
</dbReference>
<dbReference type="NCBIfam" id="NF003513">
    <property type="entry name" value="PRK05182.1-2"/>
    <property type="match status" value="1"/>
</dbReference>
<comment type="function">
    <text evidence="11">DNA-dependent RNA polymerase catalyzes the transcription of DNA into RNA using the four ribonucleoside triphosphates as substrates.</text>
</comment>
<comment type="similarity">
    <text evidence="1 11">Belongs to the RNA polymerase alpha chain family.</text>
</comment>
<dbReference type="NCBIfam" id="NF003519">
    <property type="entry name" value="PRK05182.2-5"/>
    <property type="match status" value="1"/>
</dbReference>
<gene>
    <name evidence="11" type="primary">rpoA</name>
    <name evidence="13" type="ORF">AALO17_04710</name>
</gene>
<dbReference type="GO" id="GO:0005737">
    <property type="term" value="C:cytoplasm"/>
    <property type="evidence" value="ECO:0007669"/>
    <property type="project" value="UniProtKB-ARBA"/>
</dbReference>
<dbReference type="InterPro" id="IPR011773">
    <property type="entry name" value="DNA-dir_RpoA"/>
</dbReference>
<keyword evidence="4 11" id="KW-0240">DNA-directed RNA polymerase</keyword>
<dbReference type="EC" id="2.7.7.6" evidence="2 11"/>
<organism evidence="13 14">
    <name type="scientific">Faecalibaculum rodentium</name>
    <dbReference type="NCBI Taxonomy" id="1702221"/>
    <lineage>
        <taxon>Bacteria</taxon>
        <taxon>Bacillati</taxon>
        <taxon>Bacillota</taxon>
        <taxon>Erysipelotrichia</taxon>
        <taxon>Erysipelotrichales</taxon>
        <taxon>Erysipelotrichaceae</taxon>
        <taxon>Faecalibaculum</taxon>
    </lineage>
</organism>
<keyword evidence="5 11" id="KW-0808">Transferase</keyword>
<dbReference type="CDD" id="cd06928">
    <property type="entry name" value="RNAP_alpha_NTD"/>
    <property type="match status" value="1"/>
</dbReference>
<evidence type="ECO:0000256" key="2">
    <source>
        <dbReference type="ARBA" id="ARBA00012418"/>
    </source>
</evidence>
<evidence type="ECO:0000256" key="7">
    <source>
        <dbReference type="ARBA" id="ARBA00023163"/>
    </source>
</evidence>
<comment type="domain">
    <text evidence="11">The N-terminal domain is essential for RNAP assembly and basal transcription, whereas the C-terminal domain is involved in interaction with transcriptional regulators and with upstream promoter elements.</text>
</comment>
<dbReference type="InterPro" id="IPR036643">
    <property type="entry name" value="RNApol_insert_sf"/>
</dbReference>
<dbReference type="GO" id="GO:0046983">
    <property type="term" value="F:protein dimerization activity"/>
    <property type="evidence" value="ECO:0007669"/>
    <property type="project" value="InterPro"/>
</dbReference>
<dbReference type="GeneID" id="78477322"/>
<evidence type="ECO:0000256" key="4">
    <source>
        <dbReference type="ARBA" id="ARBA00022478"/>
    </source>
</evidence>
<dbReference type="InterPro" id="IPR011260">
    <property type="entry name" value="RNAP_asu_C"/>
</dbReference>
<keyword evidence="7 11" id="KW-0804">Transcription</keyword>
<dbReference type="OrthoDB" id="9805706at2"/>
<keyword evidence="6 11" id="KW-0548">Nucleotidyltransferase</keyword>
<dbReference type="InterPro" id="IPR011262">
    <property type="entry name" value="DNA-dir_RNA_pol_insert"/>
</dbReference>
<evidence type="ECO:0000256" key="3">
    <source>
        <dbReference type="ARBA" id="ARBA00015972"/>
    </source>
</evidence>
<dbReference type="STRING" id="1702221.AALO17_04710"/>
<dbReference type="PATRIC" id="fig|1702221.3.peg.454"/>
<dbReference type="AlphaFoldDB" id="A0A140DSH8"/>
<comment type="subunit">
    <text evidence="11">Homodimer. The RNAP catalytic core consists of 2 alpha, 1 beta, 1 beta' and 1 omega subunit. When a sigma factor is associated with the core the holoenzyme is formed, which can initiate transcription.</text>
</comment>
<dbReference type="HAMAP" id="MF_00059">
    <property type="entry name" value="RNApol_bact_RpoA"/>
    <property type="match status" value="1"/>
</dbReference>
<sequence length="317" mass="34647">MNTFKIDTLETSQTSGSFRMSPLPDHFGITLGNALRRVLLSAVPGGAVFSIRIDGVFHEFTGIKGVTEDVAQIILQIKQLILKIDINDNDIYKLRINAVGPCTVTAGDIECPEGVEVLNKDLPICTLAQGGSINIEMQARLGRGYVGAETNKHIYQNDGQPLGIIYTDALYSPVKRVAYKSEPELDEAGAAYDTLTMEIDTDGTLSPEEALSIASKILRDHLAILQNLDEAVVDNPAAVETVTEETSSGLQHKLIEDLELSVRSYNCLKRAGITTVEELIDKTEDELMHVRNLGKKSLKEVKEKIYSLGLSFKAGNE</sequence>
<dbReference type="Gene3D" id="3.30.1360.10">
    <property type="entry name" value="RNA polymerase, RBP11-like subunit"/>
    <property type="match status" value="1"/>
</dbReference>
<dbReference type="EMBL" id="CP011391">
    <property type="protein sequence ID" value="AMK53605.1"/>
    <property type="molecule type" value="Genomic_DNA"/>
</dbReference>
<feature type="region of interest" description="Alpha C-terminal domain (alpha-CTD)" evidence="11">
    <location>
        <begin position="250"/>
        <end position="317"/>
    </location>
</feature>
<dbReference type="SUPFAM" id="SSF55257">
    <property type="entry name" value="RBP11-like subunits of RNA polymerase"/>
    <property type="match status" value="1"/>
</dbReference>
<name>A0A140DSH8_9FIRM</name>
<dbReference type="Pfam" id="PF03118">
    <property type="entry name" value="RNA_pol_A_CTD"/>
    <property type="match status" value="1"/>
</dbReference>
<comment type="catalytic activity">
    <reaction evidence="10 11">
        <text>RNA(n) + a ribonucleoside 5'-triphosphate = RNA(n+1) + diphosphate</text>
        <dbReference type="Rhea" id="RHEA:21248"/>
        <dbReference type="Rhea" id="RHEA-COMP:14527"/>
        <dbReference type="Rhea" id="RHEA-COMP:17342"/>
        <dbReference type="ChEBI" id="CHEBI:33019"/>
        <dbReference type="ChEBI" id="CHEBI:61557"/>
        <dbReference type="ChEBI" id="CHEBI:140395"/>
        <dbReference type="EC" id="2.7.7.6"/>
    </reaction>
</comment>
<evidence type="ECO:0000256" key="10">
    <source>
        <dbReference type="ARBA" id="ARBA00048552"/>
    </source>
</evidence>
<evidence type="ECO:0000256" key="11">
    <source>
        <dbReference type="HAMAP-Rule" id="MF_00059"/>
    </source>
</evidence>
<dbReference type="GO" id="GO:0000428">
    <property type="term" value="C:DNA-directed RNA polymerase complex"/>
    <property type="evidence" value="ECO:0007669"/>
    <property type="project" value="UniProtKB-KW"/>
</dbReference>
<evidence type="ECO:0000256" key="1">
    <source>
        <dbReference type="ARBA" id="ARBA00007123"/>
    </source>
</evidence>
<evidence type="ECO:0000256" key="9">
    <source>
        <dbReference type="ARBA" id="ARBA00033070"/>
    </source>
</evidence>
<dbReference type="Gene3D" id="1.10.150.20">
    <property type="entry name" value="5' to 3' exonuclease, C-terminal subdomain"/>
    <property type="match status" value="1"/>
</dbReference>
<reference evidence="13 14" key="1">
    <citation type="journal article" date="2016" name="Gut Pathog.">
        <title>Whole genome sequencing of "Faecalibaculum rodentium" ALO17, isolated from C57BL/6J laboratory mouse feces.</title>
        <authorList>
            <person name="Lim S."/>
            <person name="Chang D.H."/>
            <person name="Ahn S."/>
            <person name="Kim B.C."/>
        </authorList>
    </citation>
    <scope>NUCLEOTIDE SEQUENCE [LARGE SCALE GENOMIC DNA]</scope>
    <source>
        <strain evidence="13 14">Alo17</strain>
    </source>
</reference>
<dbReference type="Pfam" id="PF01193">
    <property type="entry name" value="RNA_pol_L"/>
    <property type="match status" value="1"/>
</dbReference>
<accession>A0A140DSH8</accession>
<dbReference type="GO" id="GO:0003899">
    <property type="term" value="F:DNA-directed RNA polymerase activity"/>
    <property type="evidence" value="ECO:0007669"/>
    <property type="project" value="UniProtKB-UniRule"/>
</dbReference>
<dbReference type="Proteomes" id="UP000069771">
    <property type="component" value="Chromosome"/>
</dbReference>
<evidence type="ECO:0000256" key="6">
    <source>
        <dbReference type="ARBA" id="ARBA00022695"/>
    </source>
</evidence>
<dbReference type="Pfam" id="PF01000">
    <property type="entry name" value="RNA_pol_A_bac"/>
    <property type="match status" value="1"/>
</dbReference>
<dbReference type="Gene3D" id="2.170.120.12">
    <property type="entry name" value="DNA-directed RNA polymerase, insert domain"/>
    <property type="match status" value="1"/>
</dbReference>
<feature type="region of interest" description="Alpha N-terminal domain (alpha-NTD)" evidence="11">
    <location>
        <begin position="1"/>
        <end position="240"/>
    </location>
</feature>
<dbReference type="FunFam" id="2.170.120.12:FF:000001">
    <property type="entry name" value="DNA-directed RNA polymerase subunit alpha"/>
    <property type="match status" value="1"/>
</dbReference>
<dbReference type="InterPro" id="IPR011263">
    <property type="entry name" value="DNA-dir_RNA_pol_RpoA/D/Rpb3"/>
</dbReference>
<dbReference type="KEGG" id="fro:AALO17_04710"/>
<evidence type="ECO:0000256" key="8">
    <source>
        <dbReference type="ARBA" id="ARBA00032524"/>
    </source>
</evidence>
<protein>
    <recommendedName>
        <fullName evidence="3 11">DNA-directed RNA polymerase subunit alpha</fullName>
        <shortName evidence="11">RNAP subunit alpha</shortName>
        <ecNumber evidence="2 11">2.7.7.6</ecNumber>
    </recommendedName>
    <alternativeName>
        <fullName evidence="9 11">RNA polymerase subunit alpha</fullName>
    </alternativeName>
    <alternativeName>
        <fullName evidence="8 11">Transcriptase subunit alpha</fullName>
    </alternativeName>
</protein>
<evidence type="ECO:0000256" key="5">
    <source>
        <dbReference type="ARBA" id="ARBA00022679"/>
    </source>
</evidence>
<proteinExistence type="inferred from homology"/>
<evidence type="ECO:0000313" key="13">
    <source>
        <dbReference type="EMBL" id="AMK53605.1"/>
    </source>
</evidence>
<dbReference type="NCBIfam" id="TIGR02027">
    <property type="entry name" value="rpoA"/>
    <property type="match status" value="1"/>
</dbReference>
<dbReference type="SUPFAM" id="SSF56553">
    <property type="entry name" value="Insert subdomain of RNA polymerase alpha subunit"/>
    <property type="match status" value="1"/>
</dbReference>
<dbReference type="InterPro" id="IPR036603">
    <property type="entry name" value="RBP11-like"/>
</dbReference>
<evidence type="ECO:0000313" key="14">
    <source>
        <dbReference type="Proteomes" id="UP000069771"/>
    </source>
</evidence>
<keyword evidence="14" id="KW-1185">Reference proteome</keyword>
<feature type="domain" description="DNA-directed RNA polymerase RpoA/D/Rpb3-type" evidence="12">
    <location>
        <begin position="15"/>
        <end position="228"/>
    </location>
</feature>
<dbReference type="SUPFAM" id="SSF47789">
    <property type="entry name" value="C-terminal domain of RNA polymerase alpha subunit"/>
    <property type="match status" value="1"/>
</dbReference>
<evidence type="ECO:0000259" key="12">
    <source>
        <dbReference type="SMART" id="SM00662"/>
    </source>
</evidence>